<protein>
    <submittedName>
        <fullName evidence="2">Uncharacterized protein</fullName>
    </submittedName>
</protein>
<feature type="compositionally biased region" description="Basic and acidic residues" evidence="1">
    <location>
        <begin position="134"/>
        <end position="145"/>
    </location>
</feature>
<sequence length="398" mass="46421">MNNKNNNYRVMKFLEPVNKSDKSKGYVRLDIRGIRGTLIVSVENLGDGKSSSEVYLYKDKNNKIKVGTVNNRKGMIKRTISLANNSTNFEDYNICGVVKDNKIVLYANLFNAANLNDVRKLEEDVQVKRIEESYEENKNTSRADEVSVNEEYEEIKEPGETEEIDRAENEVENEVENEAENETSDEAENRVEEKMEWEKKQVVSDEVNVSKKDEIIQEEPKSLQEKDSEMKITNNEEETVEGASKKTAYKNKFEENLYTILKEYRRITPLSVDIKSMSWWKIPYDDRGVKNGFLPYYDQIISSYYPYPMSNRVTTCHSLMRKYGYYLFGIYKDNNKNIKKFVYGVPGEFKREEQPYKGITGFKNWSYKNKEINGDYGFWLAFVDSRTGEVTEPPQIVG</sequence>
<gene>
    <name evidence="2" type="ORF">J2Z76_000499</name>
</gene>
<evidence type="ECO:0000313" key="3">
    <source>
        <dbReference type="Proteomes" id="UP001519342"/>
    </source>
</evidence>
<feature type="compositionally biased region" description="Acidic residues" evidence="1">
    <location>
        <begin position="170"/>
        <end position="186"/>
    </location>
</feature>
<name>A0ABS4GAD7_9FIRM</name>
<comment type="caution">
    <text evidence="2">The sequence shown here is derived from an EMBL/GenBank/DDBJ whole genome shotgun (WGS) entry which is preliminary data.</text>
</comment>
<accession>A0ABS4GAD7</accession>
<proteinExistence type="predicted"/>
<reference evidence="2 3" key="1">
    <citation type="submission" date="2021-03" db="EMBL/GenBank/DDBJ databases">
        <title>Genomic Encyclopedia of Type Strains, Phase IV (KMG-IV): sequencing the most valuable type-strain genomes for metagenomic binning, comparative biology and taxonomic classification.</title>
        <authorList>
            <person name="Goeker M."/>
        </authorList>
    </citation>
    <scope>NUCLEOTIDE SEQUENCE [LARGE SCALE GENOMIC DNA]</scope>
    <source>
        <strain evidence="2 3">DSM 24004</strain>
    </source>
</reference>
<dbReference type="Proteomes" id="UP001519342">
    <property type="component" value="Unassembled WGS sequence"/>
</dbReference>
<keyword evidence="3" id="KW-1185">Reference proteome</keyword>
<feature type="compositionally biased region" description="Basic and acidic residues" evidence="1">
    <location>
        <begin position="155"/>
        <end position="169"/>
    </location>
</feature>
<evidence type="ECO:0000256" key="1">
    <source>
        <dbReference type="SAM" id="MobiDB-lite"/>
    </source>
</evidence>
<feature type="region of interest" description="Disordered" evidence="1">
    <location>
        <begin position="134"/>
        <end position="197"/>
    </location>
</feature>
<feature type="compositionally biased region" description="Basic and acidic residues" evidence="1">
    <location>
        <begin position="187"/>
        <end position="197"/>
    </location>
</feature>
<dbReference type="RefSeq" id="WP_209510394.1">
    <property type="nucleotide sequence ID" value="NZ_JAGGKS010000001.1"/>
</dbReference>
<organism evidence="2 3">
    <name type="scientific">Sedimentibacter acidaminivorans</name>
    <dbReference type="NCBI Taxonomy" id="913099"/>
    <lineage>
        <taxon>Bacteria</taxon>
        <taxon>Bacillati</taxon>
        <taxon>Bacillota</taxon>
        <taxon>Tissierellia</taxon>
        <taxon>Sedimentibacter</taxon>
    </lineage>
</organism>
<dbReference type="EMBL" id="JAGGKS010000001">
    <property type="protein sequence ID" value="MBP1924646.1"/>
    <property type="molecule type" value="Genomic_DNA"/>
</dbReference>
<evidence type="ECO:0000313" key="2">
    <source>
        <dbReference type="EMBL" id="MBP1924646.1"/>
    </source>
</evidence>